<sequence>MDIYVCVGSSCHIKGSYPIIELLKENIAKHHLENKVNLKASFCLGKCTNGVSIKVDDEIICGVTQENFMDVFNQYILHPQK</sequence>
<dbReference type="Proteomes" id="UP000886893">
    <property type="component" value="Unassembled WGS sequence"/>
</dbReference>
<gene>
    <name evidence="1" type="ORF">IAD04_04250</name>
</gene>
<dbReference type="InterPro" id="IPR036249">
    <property type="entry name" value="Thioredoxin-like_sf"/>
</dbReference>
<protein>
    <submittedName>
        <fullName evidence="1">NAD(P)H-dependent oxidoreductase subunit E</fullName>
    </submittedName>
</protein>
<name>A0A9D1G8L9_9FIRM</name>
<dbReference type="AlphaFoldDB" id="A0A9D1G8L9"/>
<reference evidence="1" key="1">
    <citation type="submission" date="2020-10" db="EMBL/GenBank/DDBJ databases">
        <authorList>
            <person name="Gilroy R."/>
        </authorList>
    </citation>
    <scope>NUCLEOTIDE SEQUENCE</scope>
    <source>
        <strain evidence="1">14508</strain>
    </source>
</reference>
<evidence type="ECO:0000313" key="1">
    <source>
        <dbReference type="EMBL" id="HIT17567.1"/>
    </source>
</evidence>
<dbReference type="CDD" id="cd02980">
    <property type="entry name" value="TRX_Fd_family"/>
    <property type="match status" value="1"/>
</dbReference>
<proteinExistence type="predicted"/>
<dbReference type="Gene3D" id="3.40.30.10">
    <property type="entry name" value="Glutaredoxin"/>
    <property type="match status" value="1"/>
</dbReference>
<dbReference type="Pfam" id="PF01257">
    <property type="entry name" value="2Fe-2S_thioredx"/>
    <property type="match status" value="1"/>
</dbReference>
<comment type="caution">
    <text evidence="1">The sequence shown here is derived from an EMBL/GenBank/DDBJ whole genome shotgun (WGS) entry which is preliminary data.</text>
</comment>
<reference evidence="1" key="2">
    <citation type="journal article" date="2021" name="PeerJ">
        <title>Extensive microbial diversity within the chicken gut microbiome revealed by metagenomics and culture.</title>
        <authorList>
            <person name="Gilroy R."/>
            <person name="Ravi A."/>
            <person name="Getino M."/>
            <person name="Pursley I."/>
            <person name="Horton D.L."/>
            <person name="Alikhan N.F."/>
            <person name="Baker D."/>
            <person name="Gharbi K."/>
            <person name="Hall N."/>
            <person name="Watson M."/>
            <person name="Adriaenssens E.M."/>
            <person name="Foster-Nyarko E."/>
            <person name="Jarju S."/>
            <person name="Secka A."/>
            <person name="Antonio M."/>
            <person name="Oren A."/>
            <person name="Chaudhuri R.R."/>
            <person name="La Ragione R."/>
            <person name="Hildebrand F."/>
            <person name="Pallen M.J."/>
        </authorList>
    </citation>
    <scope>NUCLEOTIDE SEQUENCE</scope>
    <source>
        <strain evidence="1">14508</strain>
    </source>
</reference>
<dbReference type="EMBL" id="DVKI01000131">
    <property type="protein sequence ID" value="HIT17567.1"/>
    <property type="molecule type" value="Genomic_DNA"/>
</dbReference>
<accession>A0A9D1G8L9</accession>
<organism evidence="1 2">
    <name type="scientific">Candidatus Caccosoma faecigallinarum</name>
    <dbReference type="NCBI Taxonomy" id="2840720"/>
    <lineage>
        <taxon>Bacteria</taxon>
        <taxon>Bacillati</taxon>
        <taxon>Bacillota</taxon>
        <taxon>Bacillota incertae sedis</taxon>
        <taxon>Candidatus Caccosoma</taxon>
    </lineage>
</organism>
<evidence type="ECO:0000313" key="2">
    <source>
        <dbReference type="Proteomes" id="UP000886893"/>
    </source>
</evidence>
<dbReference type="SUPFAM" id="SSF52833">
    <property type="entry name" value="Thioredoxin-like"/>
    <property type="match status" value="1"/>
</dbReference>